<feature type="transmembrane region" description="Helical" evidence="1">
    <location>
        <begin position="277"/>
        <end position="298"/>
    </location>
</feature>
<name>A0AAE3M284_9BACT</name>
<evidence type="ECO:0000313" key="3">
    <source>
        <dbReference type="Proteomes" id="UP001209229"/>
    </source>
</evidence>
<keyword evidence="3" id="KW-1185">Reference proteome</keyword>
<reference evidence="2" key="1">
    <citation type="submission" date="2022-10" db="EMBL/GenBank/DDBJ databases">
        <authorList>
            <person name="Yu W.X."/>
        </authorList>
    </citation>
    <scope>NUCLEOTIDE SEQUENCE</scope>
    <source>
        <strain evidence="2">AAT</strain>
    </source>
</reference>
<keyword evidence="1" id="KW-0812">Transmembrane</keyword>
<organism evidence="2 3">
    <name type="scientific">Plebeiibacterium sediminum</name>
    <dbReference type="NCBI Taxonomy" id="2992112"/>
    <lineage>
        <taxon>Bacteria</taxon>
        <taxon>Pseudomonadati</taxon>
        <taxon>Bacteroidota</taxon>
        <taxon>Bacteroidia</taxon>
        <taxon>Marinilabiliales</taxon>
        <taxon>Marinilabiliaceae</taxon>
        <taxon>Plebeiibacterium</taxon>
    </lineage>
</organism>
<dbReference type="EMBL" id="JAPDPJ010000003">
    <property type="protein sequence ID" value="MCW3785395.1"/>
    <property type="molecule type" value="Genomic_DNA"/>
</dbReference>
<evidence type="ECO:0008006" key="4">
    <source>
        <dbReference type="Google" id="ProtNLM"/>
    </source>
</evidence>
<protein>
    <recommendedName>
        <fullName evidence="4">Pentapeptide repeat-containing protein</fullName>
    </recommendedName>
</protein>
<keyword evidence="1" id="KW-1133">Transmembrane helix</keyword>
<comment type="caution">
    <text evidence="2">The sequence shown here is derived from an EMBL/GenBank/DDBJ whole genome shotgun (WGS) entry which is preliminary data.</text>
</comment>
<sequence>MIQKDSRVEITTIDEFNNKFEKWGNGTRGYQIEDAIIKIPLTHIGKVNFLSCRNVKFEKVVQVYFDDTSDIYFLDSTFTSNIHFHGNINGTFTFSKIHVNSLNLSNLNFNGNANFSDITIDHKIYIGENVTFYKPTFFYLLHNVNEKVKGLLFQDVSFESDVRFTCFYIDELYFDRCRFNSYCYFHSCELGYLNISSSEINSTINLNEVNIQKGARELYRMLKHEMIKIHNKIEALRYHSKEMEEYRNEVKRKKTNKGDKLILWLNKWSNQYGLNPWRGVSFVLVLSVIGFFPQLFLLKESYFSMRWTSWSDFLEVTDTTIKYWITYLNPAHKITYMDDFKPYALAYFWGNLWRIGVAFGYYQTIQAFRKYGKW</sequence>
<proteinExistence type="predicted"/>
<evidence type="ECO:0000313" key="2">
    <source>
        <dbReference type="EMBL" id="MCW3785395.1"/>
    </source>
</evidence>
<dbReference type="AlphaFoldDB" id="A0AAE3M284"/>
<evidence type="ECO:0000256" key="1">
    <source>
        <dbReference type="SAM" id="Phobius"/>
    </source>
</evidence>
<dbReference type="Proteomes" id="UP001209229">
    <property type="component" value="Unassembled WGS sequence"/>
</dbReference>
<keyword evidence="1" id="KW-0472">Membrane</keyword>
<accession>A0AAE3M284</accession>
<gene>
    <name evidence="2" type="ORF">OM075_02895</name>
</gene>
<dbReference type="RefSeq" id="WP_301188967.1">
    <property type="nucleotide sequence ID" value="NZ_JAPDPJ010000003.1"/>
</dbReference>